<evidence type="ECO:0000313" key="2">
    <source>
        <dbReference type="EMBL" id="KAJ8365646.1"/>
    </source>
</evidence>
<evidence type="ECO:0000313" key="3">
    <source>
        <dbReference type="Proteomes" id="UP001152622"/>
    </source>
</evidence>
<protein>
    <submittedName>
        <fullName evidence="2">Uncharacterized protein</fullName>
    </submittedName>
</protein>
<dbReference type="EMBL" id="JAINUF010000004">
    <property type="protein sequence ID" value="KAJ8365646.1"/>
    <property type="molecule type" value="Genomic_DNA"/>
</dbReference>
<proteinExistence type="predicted"/>
<dbReference type="AlphaFoldDB" id="A0A9Q1J4B8"/>
<keyword evidence="3" id="KW-1185">Reference proteome</keyword>
<gene>
    <name evidence="2" type="ORF">SKAU_G00144770</name>
</gene>
<feature type="region of interest" description="Disordered" evidence="1">
    <location>
        <begin position="104"/>
        <end position="134"/>
    </location>
</feature>
<feature type="compositionally biased region" description="Polar residues" evidence="1">
    <location>
        <begin position="118"/>
        <end position="127"/>
    </location>
</feature>
<accession>A0A9Q1J4B8</accession>
<organism evidence="2 3">
    <name type="scientific">Synaphobranchus kaupii</name>
    <name type="common">Kaup's arrowtooth eel</name>
    <dbReference type="NCBI Taxonomy" id="118154"/>
    <lineage>
        <taxon>Eukaryota</taxon>
        <taxon>Metazoa</taxon>
        <taxon>Chordata</taxon>
        <taxon>Craniata</taxon>
        <taxon>Vertebrata</taxon>
        <taxon>Euteleostomi</taxon>
        <taxon>Actinopterygii</taxon>
        <taxon>Neopterygii</taxon>
        <taxon>Teleostei</taxon>
        <taxon>Anguilliformes</taxon>
        <taxon>Synaphobranchidae</taxon>
        <taxon>Synaphobranchus</taxon>
    </lineage>
</organism>
<dbReference type="Proteomes" id="UP001152622">
    <property type="component" value="Chromosome 4"/>
</dbReference>
<reference evidence="2" key="1">
    <citation type="journal article" date="2023" name="Science">
        <title>Genome structures resolve the early diversification of teleost fishes.</title>
        <authorList>
            <person name="Parey E."/>
            <person name="Louis A."/>
            <person name="Montfort J."/>
            <person name="Bouchez O."/>
            <person name="Roques C."/>
            <person name="Iampietro C."/>
            <person name="Lluch J."/>
            <person name="Castinel A."/>
            <person name="Donnadieu C."/>
            <person name="Desvignes T."/>
            <person name="Floi Bucao C."/>
            <person name="Jouanno E."/>
            <person name="Wen M."/>
            <person name="Mejri S."/>
            <person name="Dirks R."/>
            <person name="Jansen H."/>
            <person name="Henkel C."/>
            <person name="Chen W.J."/>
            <person name="Zahm M."/>
            <person name="Cabau C."/>
            <person name="Klopp C."/>
            <person name="Thompson A.W."/>
            <person name="Robinson-Rechavi M."/>
            <person name="Braasch I."/>
            <person name="Lecointre G."/>
            <person name="Bobe J."/>
            <person name="Postlethwait J.H."/>
            <person name="Berthelot C."/>
            <person name="Roest Crollius H."/>
            <person name="Guiguen Y."/>
        </authorList>
    </citation>
    <scope>NUCLEOTIDE SEQUENCE</scope>
    <source>
        <strain evidence="2">WJC10195</strain>
    </source>
</reference>
<evidence type="ECO:0000256" key="1">
    <source>
        <dbReference type="SAM" id="MobiDB-lite"/>
    </source>
</evidence>
<feature type="compositionally biased region" description="Basic and acidic residues" evidence="1">
    <location>
        <begin position="106"/>
        <end position="117"/>
    </location>
</feature>
<comment type="caution">
    <text evidence="2">The sequence shown here is derived from an EMBL/GenBank/DDBJ whole genome shotgun (WGS) entry which is preliminary data.</text>
</comment>
<name>A0A9Q1J4B8_SYNKA</name>
<sequence>MRPLPKRAAGRGESCPFARCIRSFQKRKSPRPEPVCLGKLLEPPAAWPPLSRLPGASIHGPSEVVYRRLGAARLHSFNRSCAFSCRTVESSMSEVLRETAALLTGQEERPEPKDNIHSESTPNQRTPKTILPAGPFTRVSTKYTLSEPKRATHWQRLNLRAVTLSPPALEQGTNMDESVTLRSKYQRATVLSTHLPLTSK</sequence>